<evidence type="ECO:0000313" key="1">
    <source>
        <dbReference type="EMBL" id="TCT34682.1"/>
    </source>
</evidence>
<keyword evidence="1" id="KW-0238">DNA-binding</keyword>
<protein>
    <submittedName>
        <fullName evidence="1">DNA-binding transcriptional regulator YdaS (Cro superfamily)</fullName>
    </submittedName>
</protein>
<gene>
    <name evidence="1" type="ORF">EDC90_103223</name>
</gene>
<name>A0A4R3NPQ4_9HYPH</name>
<comment type="caution">
    <text evidence="1">The sequence shown here is derived from an EMBL/GenBank/DDBJ whole genome shotgun (WGS) entry which is preliminary data.</text>
</comment>
<dbReference type="AlphaFoldDB" id="A0A4R3NPQ4"/>
<dbReference type="Gene3D" id="1.10.260.40">
    <property type="entry name" value="lambda repressor-like DNA-binding domains"/>
    <property type="match status" value="1"/>
</dbReference>
<dbReference type="InterPro" id="IPR010982">
    <property type="entry name" value="Lambda_DNA-bd_dom_sf"/>
</dbReference>
<proteinExistence type="predicted"/>
<reference evidence="1 2" key="1">
    <citation type="submission" date="2019-03" db="EMBL/GenBank/DDBJ databases">
        <title>Freshwater and sediment microbial communities from various areas in North America, analyzing microbe dynamics in response to fracking.</title>
        <authorList>
            <person name="Lamendella R."/>
        </authorList>
    </citation>
    <scope>NUCLEOTIDE SEQUENCE [LARGE SCALE GENOMIC DNA]</scope>
    <source>
        <strain evidence="1 2">175.2</strain>
    </source>
</reference>
<evidence type="ECO:0000313" key="2">
    <source>
        <dbReference type="Proteomes" id="UP000295097"/>
    </source>
</evidence>
<dbReference type="SUPFAM" id="SSF47413">
    <property type="entry name" value="lambda repressor-like DNA-binding domains"/>
    <property type="match status" value="1"/>
</dbReference>
<dbReference type="EMBL" id="SMAR01000032">
    <property type="protein sequence ID" value="TCT34682.1"/>
    <property type="molecule type" value="Genomic_DNA"/>
</dbReference>
<accession>A0A4R3NPQ4</accession>
<organism evidence="1 2">
    <name type="scientific">Martelella mediterranea</name>
    <dbReference type="NCBI Taxonomy" id="293089"/>
    <lineage>
        <taxon>Bacteria</taxon>
        <taxon>Pseudomonadati</taxon>
        <taxon>Pseudomonadota</taxon>
        <taxon>Alphaproteobacteria</taxon>
        <taxon>Hyphomicrobiales</taxon>
        <taxon>Aurantimonadaceae</taxon>
        <taxon>Martelella</taxon>
    </lineage>
</organism>
<dbReference type="Proteomes" id="UP000295097">
    <property type="component" value="Unassembled WGS sequence"/>
</dbReference>
<dbReference type="InterPro" id="IPR031856">
    <property type="entry name" value="YdaS_toxin-like"/>
</dbReference>
<dbReference type="Pfam" id="PF15943">
    <property type="entry name" value="YdaS_toxin"/>
    <property type="match status" value="1"/>
</dbReference>
<keyword evidence="2" id="KW-1185">Reference proteome</keyword>
<sequence>MKARLSSKDMLAESRKICLQTGMEYFCTLAKQTAGGPVALAKAIGNVSPQAVSQWKRVPAGRVLQVERIVSISRHDLRPDIYGHHSSELEAE</sequence>
<dbReference type="GO" id="GO:0003677">
    <property type="term" value="F:DNA binding"/>
    <property type="evidence" value="ECO:0007669"/>
    <property type="project" value="UniProtKB-KW"/>
</dbReference>